<proteinExistence type="predicted"/>
<accession>A0A175VU38</accession>
<dbReference type="Proteomes" id="UP000078237">
    <property type="component" value="Unassembled WGS sequence"/>
</dbReference>
<dbReference type="PANTHER" id="PTHR40135:SF1">
    <property type="entry name" value="MITOCHONDRIAL PHOSPHATE CARRIER PROTEIN"/>
    <property type="match status" value="1"/>
</dbReference>
<name>A0A175VU38_9PEZI</name>
<gene>
    <name evidence="1" type="ORF">MMYC01_209101</name>
</gene>
<keyword evidence="2" id="KW-1185">Reference proteome</keyword>
<dbReference type="PANTHER" id="PTHR40135">
    <property type="entry name" value="MITOCHONDRIAL PHOSPHATE CARRIER PROTEIN"/>
    <property type="match status" value="1"/>
</dbReference>
<dbReference type="STRING" id="100816.A0A175VU38"/>
<evidence type="ECO:0000313" key="1">
    <source>
        <dbReference type="EMBL" id="KXX74755.1"/>
    </source>
</evidence>
<evidence type="ECO:0000313" key="2">
    <source>
        <dbReference type="Proteomes" id="UP000078237"/>
    </source>
</evidence>
<dbReference type="OrthoDB" id="9992270at2759"/>
<dbReference type="EMBL" id="LCTW02000323">
    <property type="protein sequence ID" value="KXX74755.1"/>
    <property type="molecule type" value="Genomic_DNA"/>
</dbReference>
<reference evidence="1 2" key="1">
    <citation type="journal article" date="2016" name="Genome Announc.">
        <title>Genome Sequence of Madurella mycetomatis mm55, Isolated from a Human Mycetoma Case in Sudan.</title>
        <authorList>
            <person name="Smit S."/>
            <person name="Derks M.F."/>
            <person name="Bervoets S."/>
            <person name="Fahal A."/>
            <person name="van Leeuwen W."/>
            <person name="van Belkum A."/>
            <person name="van de Sande W.W."/>
        </authorList>
    </citation>
    <scope>NUCLEOTIDE SEQUENCE [LARGE SCALE GENOMIC DNA]</scope>
    <source>
        <strain evidence="2">mm55</strain>
    </source>
</reference>
<sequence length="95" mass="10060">MVFVARVMSFTNFIVASSALTFQVCVLYPWHNRLDEDFEALKNEHLRVLESIKGTAAEAALPGPSASTEAAAAAPSAEKNKGILGLLGGGLAGWR</sequence>
<comment type="caution">
    <text evidence="1">The sequence shown here is derived from an EMBL/GenBank/DDBJ whole genome shotgun (WGS) entry which is preliminary data.</text>
</comment>
<organism evidence="1 2">
    <name type="scientific">Madurella mycetomatis</name>
    <dbReference type="NCBI Taxonomy" id="100816"/>
    <lineage>
        <taxon>Eukaryota</taxon>
        <taxon>Fungi</taxon>
        <taxon>Dikarya</taxon>
        <taxon>Ascomycota</taxon>
        <taxon>Pezizomycotina</taxon>
        <taxon>Sordariomycetes</taxon>
        <taxon>Sordariomycetidae</taxon>
        <taxon>Sordariales</taxon>
        <taxon>Sordariales incertae sedis</taxon>
        <taxon>Madurella</taxon>
    </lineage>
</organism>
<dbReference type="AlphaFoldDB" id="A0A175VU38"/>
<protein>
    <submittedName>
        <fullName evidence="1">Uncharacterized protein</fullName>
    </submittedName>
</protein>
<dbReference type="VEuPathDB" id="FungiDB:MMYC01_209101"/>